<name>A0A290Q4V0_9BACT</name>
<feature type="compositionally biased region" description="Basic and acidic residues" evidence="11">
    <location>
        <begin position="48"/>
        <end position="57"/>
    </location>
</feature>
<evidence type="ECO:0000256" key="6">
    <source>
        <dbReference type="ARBA" id="ARBA00023004"/>
    </source>
</evidence>
<evidence type="ECO:0000256" key="11">
    <source>
        <dbReference type="SAM" id="MobiDB-lite"/>
    </source>
</evidence>
<dbReference type="Gene3D" id="2.170.130.10">
    <property type="entry name" value="TonB-dependent receptor, plug domain"/>
    <property type="match status" value="1"/>
</dbReference>
<evidence type="ECO:0000256" key="1">
    <source>
        <dbReference type="ARBA" id="ARBA00004571"/>
    </source>
</evidence>
<evidence type="ECO:0000256" key="7">
    <source>
        <dbReference type="ARBA" id="ARBA00023065"/>
    </source>
</evidence>
<dbReference type="InterPro" id="IPR036942">
    <property type="entry name" value="Beta-barrel_TonB_sf"/>
</dbReference>
<dbReference type="GO" id="GO:0006826">
    <property type="term" value="P:iron ion transport"/>
    <property type="evidence" value="ECO:0007669"/>
    <property type="project" value="UniProtKB-KW"/>
</dbReference>
<keyword evidence="10" id="KW-0998">Cell outer membrane</keyword>
<dbReference type="Gene3D" id="2.40.170.20">
    <property type="entry name" value="TonB-dependent receptor, beta-barrel domain"/>
    <property type="match status" value="1"/>
</dbReference>
<evidence type="ECO:0000256" key="12">
    <source>
        <dbReference type="SAM" id="SignalP"/>
    </source>
</evidence>
<feature type="chain" id="PRO_5012064019" evidence="12">
    <location>
        <begin position="28"/>
        <end position="1232"/>
    </location>
</feature>
<dbReference type="PANTHER" id="PTHR32552">
    <property type="entry name" value="FERRICHROME IRON RECEPTOR-RELATED"/>
    <property type="match status" value="1"/>
</dbReference>
<dbReference type="OrthoDB" id="174438at2"/>
<dbReference type="InterPro" id="IPR039426">
    <property type="entry name" value="TonB-dep_rcpt-like"/>
</dbReference>
<dbReference type="InterPro" id="IPR037066">
    <property type="entry name" value="Plug_dom_sf"/>
</dbReference>
<keyword evidence="3" id="KW-1134">Transmembrane beta strand</keyword>
<dbReference type="Proteomes" id="UP000217265">
    <property type="component" value="Chromosome"/>
</dbReference>
<sequence length="1232" mass="134816">MTLTKNTPLRRLLAAQLAALIATSAWAQVAPATTEAVPAQPPAPTKKIPVETKKIDADSDTPSSEDETIILSPFEVVSENKGYFAANTMSGTRLNSKIEDLGQPITVMTKEQMSDFAMLDINDVFDYMAGTEGTNSYSQFTTDRTGAVVDNVSLSPNTANRVRGIGNANIAFGNIATTGRVPVDPLWMDALELSRGPNANIFGLGNAAGTVNQVPATANLTKNFTRTELRADSYEGWRASLDVNRVLIKNKLSVRASYAYQHTGFIRKPAEEDAKRLSFQIKAQPFKSTTISASYYGYKNTAVRPNYTTPRDYYTDWVEAGKPGWNPATGYVTLNGQQLGAGNLPSTGSNPYTAAPSYFTGGSESRSPFLIGAPGEPIYWLRPAYTAAGSLDPYANTSLPTTPTSNLPLRIGFLTTGPSDTYTATQQPLYNSVARPISDKSIYDWTKINLAGNSKAWDDVDTYLIQLDQFVLNTAKHTLAFQGAYMREDAKRLENQPMGPASVNSNVGQLQVDVNTHFLDGTPNPYFGRPYLRSSEPYLRDKPMLWDTYRAQGAYRIDFSQDRGWSKWLGTQQLLGYYEYKDQQNRTYNYRHTAVTLDNAWLQNYAALNAPLGLQSNGNARAQYLAVAVPPNIGALQVGTNYPRLNEQYYVGSTPGGGIEYAPNYFPEGARVPYIWGSPGAMNRDVTTIGWSPVFGGGLNNVNTRIKTMGGVLQSTFLGGKLVGTYGLREDEVFDRNAPLALLTPDLRGFDFGVSNQWTSDWRKAAGKTKTLSVVARPFRDIPFLKSQVSNGSGVGKFLSEVVTSFSPTYNKSDNFIAQGPAYDLFLKKLPNQTGTSKDIGFWITALDNKISIRYTYYDTKQLNLRDGDISTMAQRILRYEGFVSNDAWNLRKQATAWLNNVGTGGTASDTQIAAAINMPLAQYQGLQTIGANGTYAAVNDVQAKGHEVEINYNPTRHWTVSASVTKGESINTSAGAAVDDYIAARMATWTTLEDPRYRLVSTAPSGANTIATYSTTLTGGTFNVTYSDPTLVIPNGPNGNLLWWRILGTPFSSGATNGGYNGTNSAASNFAGNVNSPMSVFRALIGRPRPQVREYNAKFNTKLNLAAISDQKIIKNMAIGGSVRYASKGSIGFYGKGYTEGMNLRSPANQILELDTNRPIYSPAETYVDLFVSYNTKLFNDKVKARFQLNVKNVTEDGGGLQATQAFFDGQTATYRIIDPRQFILSANFEF</sequence>
<protein>
    <submittedName>
        <fullName evidence="13">TonB-dependent receptor</fullName>
    </submittedName>
</protein>
<dbReference type="SUPFAM" id="SSF56935">
    <property type="entry name" value="Porins"/>
    <property type="match status" value="1"/>
</dbReference>
<keyword evidence="6" id="KW-0408">Iron</keyword>
<comment type="subcellular location">
    <subcellularLocation>
        <location evidence="1">Cell outer membrane</location>
        <topology evidence="1">Multi-pass membrane protein</topology>
    </subcellularLocation>
</comment>
<feature type="signal peptide" evidence="12">
    <location>
        <begin position="1"/>
        <end position="27"/>
    </location>
</feature>
<reference evidence="13 14" key="1">
    <citation type="submission" date="2017-09" db="EMBL/GenBank/DDBJ databases">
        <title>Complete genome sequence of Verrucomicrobial strain HZ-65, isolated from freshwater.</title>
        <authorList>
            <person name="Choi A."/>
        </authorList>
    </citation>
    <scope>NUCLEOTIDE SEQUENCE [LARGE SCALE GENOMIC DNA]</scope>
    <source>
        <strain evidence="13 14">HZ-65</strain>
    </source>
</reference>
<evidence type="ECO:0000256" key="4">
    <source>
        <dbReference type="ARBA" id="ARBA00022496"/>
    </source>
</evidence>
<keyword evidence="9" id="KW-0472">Membrane</keyword>
<dbReference type="EMBL" id="CP023344">
    <property type="protein sequence ID" value="ATC63715.1"/>
    <property type="molecule type" value="Genomic_DNA"/>
</dbReference>
<keyword evidence="4" id="KW-0410">Iron transport</keyword>
<evidence type="ECO:0000313" key="14">
    <source>
        <dbReference type="Proteomes" id="UP000217265"/>
    </source>
</evidence>
<evidence type="ECO:0000313" key="13">
    <source>
        <dbReference type="EMBL" id="ATC63715.1"/>
    </source>
</evidence>
<evidence type="ECO:0000256" key="3">
    <source>
        <dbReference type="ARBA" id="ARBA00022452"/>
    </source>
</evidence>
<organism evidence="13 14">
    <name type="scientific">Nibricoccus aquaticus</name>
    <dbReference type="NCBI Taxonomy" id="2576891"/>
    <lineage>
        <taxon>Bacteria</taxon>
        <taxon>Pseudomonadati</taxon>
        <taxon>Verrucomicrobiota</taxon>
        <taxon>Opitutia</taxon>
        <taxon>Opitutales</taxon>
        <taxon>Opitutaceae</taxon>
        <taxon>Nibricoccus</taxon>
    </lineage>
</organism>
<evidence type="ECO:0000256" key="10">
    <source>
        <dbReference type="ARBA" id="ARBA00023237"/>
    </source>
</evidence>
<dbReference type="GO" id="GO:0009279">
    <property type="term" value="C:cell outer membrane"/>
    <property type="evidence" value="ECO:0007669"/>
    <property type="project" value="UniProtKB-SubCell"/>
</dbReference>
<keyword evidence="2" id="KW-0813">Transport</keyword>
<keyword evidence="14" id="KW-1185">Reference proteome</keyword>
<keyword evidence="5" id="KW-0812">Transmembrane</keyword>
<evidence type="ECO:0000256" key="5">
    <source>
        <dbReference type="ARBA" id="ARBA00022692"/>
    </source>
</evidence>
<gene>
    <name evidence="13" type="ORF">CMV30_06975</name>
</gene>
<evidence type="ECO:0000256" key="2">
    <source>
        <dbReference type="ARBA" id="ARBA00022448"/>
    </source>
</evidence>
<evidence type="ECO:0000256" key="9">
    <source>
        <dbReference type="ARBA" id="ARBA00023136"/>
    </source>
</evidence>
<keyword evidence="8" id="KW-0798">TonB box</keyword>
<dbReference type="PANTHER" id="PTHR32552:SF81">
    <property type="entry name" value="TONB-DEPENDENT OUTER MEMBRANE RECEPTOR"/>
    <property type="match status" value="1"/>
</dbReference>
<keyword evidence="12" id="KW-0732">Signal</keyword>
<proteinExistence type="predicted"/>
<dbReference type="AlphaFoldDB" id="A0A290Q4V0"/>
<evidence type="ECO:0000256" key="8">
    <source>
        <dbReference type="ARBA" id="ARBA00023077"/>
    </source>
</evidence>
<accession>A0A290Q4V0</accession>
<keyword evidence="13" id="KW-0675">Receptor</keyword>
<feature type="region of interest" description="Disordered" evidence="11">
    <location>
        <begin position="33"/>
        <end position="66"/>
    </location>
</feature>
<dbReference type="KEGG" id="vbh:CMV30_06975"/>
<keyword evidence="7" id="KW-0406">Ion transport</keyword>
<dbReference type="RefSeq" id="WP_096055347.1">
    <property type="nucleotide sequence ID" value="NZ_CP023344.1"/>
</dbReference>